<dbReference type="Proteomes" id="UP000054498">
    <property type="component" value="Unassembled WGS sequence"/>
</dbReference>
<dbReference type="KEGG" id="mng:MNEG_8357"/>
<organism evidence="2 3">
    <name type="scientific">Monoraphidium neglectum</name>
    <dbReference type="NCBI Taxonomy" id="145388"/>
    <lineage>
        <taxon>Eukaryota</taxon>
        <taxon>Viridiplantae</taxon>
        <taxon>Chlorophyta</taxon>
        <taxon>core chlorophytes</taxon>
        <taxon>Chlorophyceae</taxon>
        <taxon>CS clade</taxon>
        <taxon>Sphaeropleales</taxon>
        <taxon>Selenastraceae</taxon>
        <taxon>Monoraphidium</taxon>
    </lineage>
</organism>
<dbReference type="GeneID" id="25741233"/>
<protein>
    <submittedName>
        <fullName evidence="2">Uncharacterized protein</fullName>
    </submittedName>
</protein>
<dbReference type="AlphaFoldDB" id="A0A0D2JK01"/>
<feature type="non-terminal residue" evidence="2">
    <location>
        <position position="122"/>
    </location>
</feature>
<proteinExistence type="predicted"/>
<reference evidence="2 3" key="1">
    <citation type="journal article" date="2013" name="BMC Genomics">
        <title>Reconstruction of the lipid metabolism for the microalga Monoraphidium neglectum from its genome sequence reveals characteristics suitable for biofuel production.</title>
        <authorList>
            <person name="Bogen C."/>
            <person name="Al-Dilaimi A."/>
            <person name="Albersmeier A."/>
            <person name="Wichmann J."/>
            <person name="Grundmann M."/>
            <person name="Rupp O."/>
            <person name="Lauersen K.J."/>
            <person name="Blifernez-Klassen O."/>
            <person name="Kalinowski J."/>
            <person name="Goesmann A."/>
            <person name="Mussgnug J.H."/>
            <person name="Kruse O."/>
        </authorList>
    </citation>
    <scope>NUCLEOTIDE SEQUENCE [LARGE SCALE GENOMIC DNA]</scope>
    <source>
        <strain evidence="2 3">SAG 48.87</strain>
    </source>
</reference>
<name>A0A0D2JK01_9CHLO</name>
<sequence>MRATSVTQRAGVIVGDTLRLQAAAVSSAPHDLGLLCVILIAHAALGMLLLEAALCAAERGPPLARSAFLAARAACPVAARLLPVAAATVPVRHAPAARSVLVFAVTQWWWSALWGLIALLHR</sequence>
<feature type="transmembrane region" description="Helical" evidence="1">
    <location>
        <begin position="69"/>
        <end position="89"/>
    </location>
</feature>
<keyword evidence="1" id="KW-0472">Membrane</keyword>
<dbReference type="RefSeq" id="XP_013898622.1">
    <property type="nucleotide sequence ID" value="XM_014043168.1"/>
</dbReference>
<evidence type="ECO:0000313" key="2">
    <source>
        <dbReference type="EMBL" id="KIY99602.1"/>
    </source>
</evidence>
<feature type="transmembrane region" description="Helical" evidence="1">
    <location>
        <begin position="101"/>
        <end position="120"/>
    </location>
</feature>
<feature type="transmembrane region" description="Helical" evidence="1">
    <location>
        <begin position="32"/>
        <end position="57"/>
    </location>
</feature>
<accession>A0A0D2JK01</accession>
<keyword evidence="1" id="KW-1133">Transmembrane helix</keyword>
<evidence type="ECO:0000256" key="1">
    <source>
        <dbReference type="SAM" id="Phobius"/>
    </source>
</evidence>
<keyword evidence="1" id="KW-0812">Transmembrane</keyword>
<keyword evidence="3" id="KW-1185">Reference proteome</keyword>
<gene>
    <name evidence="2" type="ORF">MNEG_8357</name>
</gene>
<evidence type="ECO:0000313" key="3">
    <source>
        <dbReference type="Proteomes" id="UP000054498"/>
    </source>
</evidence>
<dbReference type="EMBL" id="KK101798">
    <property type="protein sequence ID" value="KIY99602.1"/>
    <property type="molecule type" value="Genomic_DNA"/>
</dbReference>